<keyword evidence="1" id="KW-0732">Signal</keyword>
<feature type="signal peptide" evidence="1">
    <location>
        <begin position="1"/>
        <end position="24"/>
    </location>
</feature>
<dbReference type="RefSeq" id="WP_149768409.1">
    <property type="nucleotide sequence ID" value="NZ_VDFQ02000001.1"/>
</dbReference>
<dbReference type="AlphaFoldDB" id="A0A5Q6S4B0"/>
<proteinExistence type="predicted"/>
<comment type="caution">
    <text evidence="2">The sequence shown here is derived from an EMBL/GenBank/DDBJ whole genome shotgun (WGS) entry which is preliminary data.</text>
</comment>
<dbReference type="Proteomes" id="UP000307768">
    <property type="component" value="Unassembled WGS sequence"/>
</dbReference>
<organism evidence="2 3">
    <name type="scientific">Mumia zhuanghuii</name>
    <dbReference type="NCBI Taxonomy" id="2585211"/>
    <lineage>
        <taxon>Bacteria</taxon>
        <taxon>Bacillati</taxon>
        <taxon>Actinomycetota</taxon>
        <taxon>Actinomycetes</taxon>
        <taxon>Propionibacteriales</taxon>
        <taxon>Nocardioidaceae</taxon>
        <taxon>Mumia</taxon>
    </lineage>
</organism>
<accession>A0A5Q6S4B0</accession>
<protein>
    <recommendedName>
        <fullName evidence="4">Nuclear transport factor 2 family protein</fullName>
    </recommendedName>
</protein>
<feature type="chain" id="PRO_5038840864" description="Nuclear transport factor 2 family protein" evidence="1">
    <location>
        <begin position="25"/>
        <end position="137"/>
    </location>
</feature>
<dbReference type="OrthoDB" id="3830467at2"/>
<name>A0A5Q6S4B0_9ACTN</name>
<evidence type="ECO:0000256" key="1">
    <source>
        <dbReference type="SAM" id="SignalP"/>
    </source>
</evidence>
<reference evidence="2 3" key="1">
    <citation type="submission" date="2019-09" db="EMBL/GenBank/DDBJ databases">
        <title>Mumia zhuanghuii sp. nov. isolated from the intestinal contents of plateau pika (Ochotona curzoniae) in the Qinghai-Tibet plateau of China.</title>
        <authorList>
            <person name="Tian Z."/>
        </authorList>
    </citation>
    <scope>NUCLEOTIDE SEQUENCE [LARGE SCALE GENOMIC DNA]</scope>
    <source>
        <strain evidence="3">350</strain>
    </source>
</reference>
<evidence type="ECO:0008006" key="4">
    <source>
        <dbReference type="Google" id="ProtNLM"/>
    </source>
</evidence>
<evidence type="ECO:0000313" key="2">
    <source>
        <dbReference type="EMBL" id="KAA1425234.1"/>
    </source>
</evidence>
<gene>
    <name evidence="2" type="ORF">FE697_005030</name>
</gene>
<dbReference type="EMBL" id="VDFQ02000001">
    <property type="protein sequence ID" value="KAA1425234.1"/>
    <property type="molecule type" value="Genomic_DNA"/>
</dbReference>
<evidence type="ECO:0000313" key="3">
    <source>
        <dbReference type="Proteomes" id="UP000307768"/>
    </source>
</evidence>
<sequence>MVAKLVTWSITVSAVAALSLVGGAGKGPADDPAETLERMLVAIGSGEYAVACEMTVIDGTPVEDADATGCAERLRIFAEGMSPSDLGRLREVEVEPVSASGSTIAITGSRVAGAPAAYAQSVFDLVRLNGKWYVVGT</sequence>